<keyword evidence="1" id="KW-0812">Transmembrane</keyword>
<feature type="transmembrane region" description="Helical" evidence="1">
    <location>
        <begin position="150"/>
        <end position="167"/>
    </location>
</feature>
<reference evidence="2 3" key="1">
    <citation type="submission" date="2020-04" db="EMBL/GenBank/DDBJ databases">
        <authorList>
            <person name="Yoon J."/>
        </authorList>
    </citation>
    <scope>NUCLEOTIDE SEQUENCE [LARGE SCALE GENOMIC DNA]</scope>
    <source>
        <strain evidence="2 3">KMU-115</strain>
    </source>
</reference>
<accession>A0A7X6GYA9</accession>
<feature type="transmembrane region" description="Helical" evidence="1">
    <location>
        <begin position="57"/>
        <end position="84"/>
    </location>
</feature>
<keyword evidence="1" id="KW-1133">Transmembrane helix</keyword>
<gene>
    <name evidence="2" type="ORF">HCU73_08595</name>
</gene>
<feature type="transmembrane region" description="Helical" evidence="1">
    <location>
        <begin position="20"/>
        <end position="37"/>
    </location>
</feature>
<sequence>MPDPTPLARVQRLSRFFSRLALGLGALLVLLDVLVWLDRDALERGAALLLPEGTAYALTPVALAGGFVMGHLVLGLLLVALWQAHRLFAAFARGEILVPESGARLFRIGLAFALVLPAQMLGSAVASVLLTLGNPPGERVLSISVDPAHAMLAAAGLLILTVGWVMAEAARIADDNAQIV</sequence>
<dbReference type="AlphaFoldDB" id="A0A7X6GYA9"/>
<feature type="transmembrane region" description="Helical" evidence="1">
    <location>
        <begin position="105"/>
        <end position="130"/>
    </location>
</feature>
<dbReference type="Pfam" id="PF11188">
    <property type="entry name" value="DUF2975"/>
    <property type="match status" value="1"/>
</dbReference>
<dbReference type="RefSeq" id="WP_168623006.1">
    <property type="nucleotide sequence ID" value="NZ_JAAZQQ010000002.1"/>
</dbReference>
<keyword evidence="3" id="KW-1185">Reference proteome</keyword>
<evidence type="ECO:0000313" key="2">
    <source>
        <dbReference type="EMBL" id="NKX44646.1"/>
    </source>
</evidence>
<keyword evidence="1" id="KW-0472">Membrane</keyword>
<comment type="caution">
    <text evidence="2">The sequence shown here is derived from an EMBL/GenBank/DDBJ whole genome shotgun (WGS) entry which is preliminary data.</text>
</comment>
<organism evidence="2 3">
    <name type="scientific">Roseicyclus persicicus</name>
    <dbReference type="NCBI Taxonomy" id="2650661"/>
    <lineage>
        <taxon>Bacteria</taxon>
        <taxon>Pseudomonadati</taxon>
        <taxon>Pseudomonadota</taxon>
        <taxon>Alphaproteobacteria</taxon>
        <taxon>Rhodobacterales</taxon>
        <taxon>Roseobacteraceae</taxon>
        <taxon>Roseicyclus</taxon>
    </lineage>
</organism>
<evidence type="ECO:0000313" key="3">
    <source>
        <dbReference type="Proteomes" id="UP000526408"/>
    </source>
</evidence>
<proteinExistence type="predicted"/>
<evidence type="ECO:0000256" key="1">
    <source>
        <dbReference type="SAM" id="Phobius"/>
    </source>
</evidence>
<dbReference type="EMBL" id="JAAZQQ010000002">
    <property type="protein sequence ID" value="NKX44646.1"/>
    <property type="molecule type" value="Genomic_DNA"/>
</dbReference>
<dbReference type="InterPro" id="IPR021354">
    <property type="entry name" value="DUF2975"/>
</dbReference>
<protein>
    <submittedName>
        <fullName evidence="2">DUF2975 domain-containing protein</fullName>
    </submittedName>
</protein>
<name>A0A7X6GYA9_9RHOB</name>
<dbReference type="Proteomes" id="UP000526408">
    <property type="component" value="Unassembled WGS sequence"/>
</dbReference>